<feature type="compositionally biased region" description="Basic and acidic residues" evidence="1">
    <location>
        <begin position="358"/>
        <end position="368"/>
    </location>
</feature>
<feature type="compositionally biased region" description="Basic and acidic residues" evidence="1">
    <location>
        <begin position="155"/>
        <end position="173"/>
    </location>
</feature>
<evidence type="ECO:0000313" key="3">
    <source>
        <dbReference type="Proteomes" id="UP001295423"/>
    </source>
</evidence>
<sequence>MNTPTLDGDKALAGCWYGTTLGNPHPVLYKMHPLLVLSGIHSATFVPLQGCFSLVFAAPKCEDNSEHSHGLEAFQEWKETLSLSSKMVLTHMLLVFENVARRELRTPDVDLLHFWCAPGEAYTFPCQQWKCCTIIENDKASKEYMILHPMVLESKDNKGVEGSEAPEENKENEASSTLEEEEDSNDDDSNDDDDEDNDDNDDDDKIKAKDKHSSDKSWSKEDEDDKLNEEEGSCPLTKVTTVVSKTVDQYKEEWTDKTMILYALFQNVMKKNKKTYQQDCHYTLNALRKTSAFKGAKTEKFYHDQISGFLFSKSQGFCKFHLVFEPVETLSAAIGEMQKQLQAISKDKKLCSSYLIKSEQEPSDKSGEETDDGDSSSSLDSSTSQPFTFSGVEKYRKDTMEKVEITWLSFQIIKYVFSPTAGPLGAVHEQSFLVYCQNMTAGRCKTKSDIIKLLRDIGVVYHCPERIQKFKTELDKFWKDPHDPSAATAFAEQVGKWALQTKPSESVDIMAGEMERSAKIFSRNKHYSITKDGLKKNQKRPRGLWKSLVLARIFFLSVNSDPREMKRKGKNILKKTMTSLMFGTMGQQKQAREDCDAAGKDKKEDDATNEDGDVEDGEDDDNDDDVDSDKDDDEDDSDDNDEDANKDDDENDNNNTAAGDPGVQTSVIKSHTQVGNLAVCNFEQMEDVFSKFIVHTQQRSYRLHLAPCEIYLGMDFSFHPHKREVYEDKAEMESDQGGDSPIWIKHRDLLKRVEQHWSFLVQTLMCCGVADCSRAPIARRLSLGAGAFCYGSNNRPDPHTGFKPLDKYFKDNPVGRQLFLSVIGDLTKMVWACSQGMQIAAGMPLLGGDLIRDSAYAKQLRHDLQIESGDWSHSQFSMVPQFKKVTPSAELISEFPHHHLHKDLANPVPTGDIGFDTCKYQYSKSAAFSVTLANAEDPSKKYLFQLLCYFRNFISCESQRISSSNQLLAKSATCQLVEVQRHLTRNFHKHLAYNKIPSIGNMEHYFLSQCLPGNLVELQVPKLHFGSIIEDRHLMSSCAWKPPADERRGWLDWPMLRYSGVDEIFGKDPQLVKGEAEDRTCVLVGLLIEHCAWINSIGNKEGGRQWLSPEDLNLGFLQNVMIKRCQQMELIWKHPFRIDDLLHFTRLAISVRLIKPGKHLKHVFFPTSTSNQLKVGSREVALEGNNIKKILQIVSTQMGLESYRRDISSIVLDTCISLSQQTLEDDTNPDSTDVDNEMGKFPSHFPEVYPNSSWSLYDLNEEGQICQKICGSKDNQWNVLEDIDDWLQEEFYDDENDLNLYGMPYKGKWKWLKDNDYQLQKMTCFLPI</sequence>
<feature type="region of interest" description="Disordered" evidence="1">
    <location>
        <begin position="583"/>
        <end position="663"/>
    </location>
</feature>
<comment type="caution">
    <text evidence="2">The sequence shown here is derived from an EMBL/GenBank/DDBJ whole genome shotgun (WGS) entry which is preliminary data.</text>
</comment>
<accession>A0AAD2D0P6</accession>
<proteinExistence type="predicted"/>
<feature type="compositionally biased region" description="Low complexity" evidence="1">
    <location>
        <begin position="375"/>
        <end position="384"/>
    </location>
</feature>
<reference evidence="2" key="1">
    <citation type="submission" date="2023-08" db="EMBL/GenBank/DDBJ databases">
        <authorList>
            <person name="Audoor S."/>
            <person name="Bilcke G."/>
        </authorList>
    </citation>
    <scope>NUCLEOTIDE SEQUENCE</scope>
</reference>
<evidence type="ECO:0000313" key="2">
    <source>
        <dbReference type="EMBL" id="CAJ1945720.1"/>
    </source>
</evidence>
<feature type="compositionally biased region" description="Acidic residues" evidence="1">
    <location>
        <begin position="178"/>
        <end position="203"/>
    </location>
</feature>
<feature type="compositionally biased region" description="Basic and acidic residues" evidence="1">
    <location>
        <begin position="590"/>
        <end position="606"/>
    </location>
</feature>
<name>A0AAD2D0P6_9STRA</name>
<dbReference type="Proteomes" id="UP001295423">
    <property type="component" value="Unassembled WGS sequence"/>
</dbReference>
<keyword evidence="3" id="KW-1185">Reference proteome</keyword>
<feature type="compositionally biased region" description="Basic and acidic residues" evidence="1">
    <location>
        <begin position="204"/>
        <end position="220"/>
    </location>
</feature>
<feature type="region of interest" description="Disordered" evidence="1">
    <location>
        <begin position="155"/>
        <end position="232"/>
    </location>
</feature>
<gene>
    <name evidence="2" type="ORF">CYCCA115_LOCUS9865</name>
</gene>
<feature type="region of interest" description="Disordered" evidence="1">
    <location>
        <begin position="358"/>
        <end position="385"/>
    </location>
</feature>
<protein>
    <submittedName>
        <fullName evidence="2">Uncharacterized protein</fullName>
    </submittedName>
</protein>
<feature type="compositionally biased region" description="Acidic residues" evidence="1">
    <location>
        <begin position="221"/>
        <end position="232"/>
    </location>
</feature>
<organism evidence="2 3">
    <name type="scientific">Cylindrotheca closterium</name>
    <dbReference type="NCBI Taxonomy" id="2856"/>
    <lineage>
        <taxon>Eukaryota</taxon>
        <taxon>Sar</taxon>
        <taxon>Stramenopiles</taxon>
        <taxon>Ochrophyta</taxon>
        <taxon>Bacillariophyta</taxon>
        <taxon>Bacillariophyceae</taxon>
        <taxon>Bacillariophycidae</taxon>
        <taxon>Bacillariales</taxon>
        <taxon>Bacillariaceae</taxon>
        <taxon>Cylindrotheca</taxon>
    </lineage>
</organism>
<evidence type="ECO:0000256" key="1">
    <source>
        <dbReference type="SAM" id="MobiDB-lite"/>
    </source>
</evidence>
<dbReference type="EMBL" id="CAKOGP040001469">
    <property type="protein sequence ID" value="CAJ1945720.1"/>
    <property type="molecule type" value="Genomic_DNA"/>
</dbReference>
<feature type="compositionally biased region" description="Acidic residues" evidence="1">
    <location>
        <begin position="607"/>
        <end position="652"/>
    </location>
</feature>